<dbReference type="PANTHER" id="PTHR30629">
    <property type="entry name" value="PROPHAGE INTEGRASE"/>
    <property type="match status" value="1"/>
</dbReference>
<comment type="similarity">
    <text evidence="1">Belongs to the 'phage' integrase family.</text>
</comment>
<dbReference type="PROSITE" id="PS51898">
    <property type="entry name" value="TYR_RECOMBINASE"/>
    <property type="match status" value="1"/>
</dbReference>
<comment type="caution">
    <text evidence="6">The sequence shown here is derived from an EMBL/GenBank/DDBJ whole genome shotgun (WGS) entry which is preliminary data.</text>
</comment>
<dbReference type="EMBL" id="JACHFW010000002">
    <property type="protein sequence ID" value="MBB5263629.1"/>
    <property type="molecule type" value="Genomic_DNA"/>
</dbReference>
<dbReference type="AlphaFoldDB" id="A0A7W8H889"/>
<dbReference type="InterPro" id="IPR050808">
    <property type="entry name" value="Phage_Integrase"/>
</dbReference>
<sequence length="416" mass="48954">MAVKSSFFTVLTCWISDKAIQCPHCGYPIDKCAIQKIRHSTSKKRMRLPNGFGSIVEIKDQNLRNRFRVRITVGKTPEGRPITKLLKPKAFFKTYNEAYEALVKYHENPYDIDKFISVKELYEKWSKKYFETLKTMSSVRTITAAWAYCSSVYSMPVKELKARHIKGCIEDGYILDKDGKKKFPGDSTKGRIKSLFNLMLDYAVEHEVVQTNYARTFDLSRDLKVQMETNKNAHIPFSDEEMKRLWENLYKIDFIDVLLIQCYTGWRPQELGLIRLKNVDLEKKIIVGGMKTRAGTDRTVPIHHKILDLVVKRYDEAQSIGSDRLFNCCDTSRHNNYFMTYDKYRHRFEKIKHTLNLNEAHRAHDGRAHFITMAKKYEVDEYAIKYIVGHEITDLTERVYTHRNIDWLKTEIEKIK</sequence>
<keyword evidence="2" id="KW-0229">DNA integration</keyword>
<accession>A0A7W8H889</accession>
<keyword evidence="4" id="KW-0233">DNA recombination</keyword>
<dbReference type="Proteomes" id="UP000543642">
    <property type="component" value="Unassembled WGS sequence"/>
</dbReference>
<dbReference type="GO" id="GO:0015074">
    <property type="term" value="P:DNA integration"/>
    <property type="evidence" value="ECO:0007669"/>
    <property type="project" value="UniProtKB-KW"/>
</dbReference>
<dbReference type="Gene3D" id="1.10.150.130">
    <property type="match status" value="1"/>
</dbReference>
<evidence type="ECO:0000256" key="2">
    <source>
        <dbReference type="ARBA" id="ARBA00022908"/>
    </source>
</evidence>
<evidence type="ECO:0000313" key="7">
    <source>
        <dbReference type="Proteomes" id="UP000543642"/>
    </source>
</evidence>
<evidence type="ECO:0000256" key="1">
    <source>
        <dbReference type="ARBA" id="ARBA00008857"/>
    </source>
</evidence>
<dbReference type="InterPro" id="IPR011010">
    <property type="entry name" value="DNA_brk_join_enz"/>
</dbReference>
<evidence type="ECO:0000256" key="3">
    <source>
        <dbReference type="ARBA" id="ARBA00023125"/>
    </source>
</evidence>
<dbReference type="SUPFAM" id="SSF56349">
    <property type="entry name" value="DNA breaking-rejoining enzymes"/>
    <property type="match status" value="1"/>
</dbReference>
<dbReference type="RefSeq" id="WP_183771599.1">
    <property type="nucleotide sequence ID" value="NZ_JACHFW010000002.1"/>
</dbReference>
<organism evidence="6 7">
    <name type="scientific">Catenibacillus scindens</name>
    <dbReference type="NCBI Taxonomy" id="673271"/>
    <lineage>
        <taxon>Bacteria</taxon>
        <taxon>Bacillati</taxon>
        <taxon>Bacillota</taxon>
        <taxon>Clostridia</taxon>
        <taxon>Lachnospirales</taxon>
        <taxon>Lachnospiraceae</taxon>
        <taxon>Catenibacillus</taxon>
    </lineage>
</organism>
<dbReference type="GO" id="GO:0006310">
    <property type="term" value="P:DNA recombination"/>
    <property type="evidence" value="ECO:0007669"/>
    <property type="project" value="UniProtKB-KW"/>
</dbReference>
<dbReference type="Gene3D" id="1.10.443.10">
    <property type="entry name" value="Intergrase catalytic core"/>
    <property type="match status" value="1"/>
</dbReference>
<dbReference type="InterPro" id="IPR002104">
    <property type="entry name" value="Integrase_catalytic"/>
</dbReference>
<dbReference type="InterPro" id="IPR013762">
    <property type="entry name" value="Integrase-like_cat_sf"/>
</dbReference>
<proteinExistence type="inferred from homology"/>
<evidence type="ECO:0000256" key="4">
    <source>
        <dbReference type="ARBA" id="ARBA00023172"/>
    </source>
</evidence>
<feature type="domain" description="Tyr recombinase" evidence="5">
    <location>
        <begin position="231"/>
        <end position="413"/>
    </location>
</feature>
<keyword evidence="7" id="KW-1185">Reference proteome</keyword>
<dbReference type="GO" id="GO:0003677">
    <property type="term" value="F:DNA binding"/>
    <property type="evidence" value="ECO:0007669"/>
    <property type="project" value="UniProtKB-KW"/>
</dbReference>
<gene>
    <name evidence="6" type="ORF">HNP82_000727</name>
</gene>
<keyword evidence="3" id="KW-0238">DNA-binding</keyword>
<reference evidence="6 7" key="1">
    <citation type="submission" date="2020-08" db="EMBL/GenBank/DDBJ databases">
        <title>Genomic Encyclopedia of Type Strains, Phase IV (KMG-IV): sequencing the most valuable type-strain genomes for metagenomic binning, comparative biology and taxonomic classification.</title>
        <authorList>
            <person name="Goeker M."/>
        </authorList>
    </citation>
    <scope>NUCLEOTIDE SEQUENCE [LARGE SCALE GENOMIC DNA]</scope>
    <source>
        <strain evidence="6 7">DSM 106146</strain>
    </source>
</reference>
<protein>
    <submittedName>
        <fullName evidence="6">Integrase</fullName>
    </submittedName>
</protein>
<dbReference type="PANTHER" id="PTHR30629:SF2">
    <property type="entry name" value="PROPHAGE INTEGRASE INTS-RELATED"/>
    <property type="match status" value="1"/>
</dbReference>
<dbReference type="Pfam" id="PF00589">
    <property type="entry name" value="Phage_integrase"/>
    <property type="match status" value="1"/>
</dbReference>
<evidence type="ECO:0000259" key="5">
    <source>
        <dbReference type="PROSITE" id="PS51898"/>
    </source>
</evidence>
<evidence type="ECO:0000313" key="6">
    <source>
        <dbReference type="EMBL" id="MBB5263629.1"/>
    </source>
</evidence>
<dbReference type="InterPro" id="IPR010998">
    <property type="entry name" value="Integrase_recombinase_N"/>
</dbReference>
<name>A0A7W8H889_9FIRM</name>